<organism evidence="1">
    <name type="scientific">Anguilla anguilla</name>
    <name type="common">European freshwater eel</name>
    <name type="synonym">Muraena anguilla</name>
    <dbReference type="NCBI Taxonomy" id="7936"/>
    <lineage>
        <taxon>Eukaryota</taxon>
        <taxon>Metazoa</taxon>
        <taxon>Chordata</taxon>
        <taxon>Craniata</taxon>
        <taxon>Vertebrata</taxon>
        <taxon>Euteleostomi</taxon>
        <taxon>Actinopterygii</taxon>
        <taxon>Neopterygii</taxon>
        <taxon>Teleostei</taxon>
        <taxon>Anguilliformes</taxon>
        <taxon>Anguillidae</taxon>
        <taxon>Anguilla</taxon>
    </lineage>
</organism>
<dbReference type="EMBL" id="GBXM01071074">
    <property type="protein sequence ID" value="JAH37503.1"/>
    <property type="molecule type" value="Transcribed_RNA"/>
</dbReference>
<proteinExistence type="predicted"/>
<sequence>MCIIQSILLKQRNILIIFPNIEGEFFKIKCGHIWHFLQNLHM</sequence>
<reference evidence="1" key="2">
    <citation type="journal article" date="2015" name="Fish Shellfish Immunol.">
        <title>Early steps in the European eel (Anguilla anguilla)-Vibrio vulnificus interaction in the gills: Role of the RtxA13 toxin.</title>
        <authorList>
            <person name="Callol A."/>
            <person name="Pajuelo D."/>
            <person name="Ebbesson L."/>
            <person name="Teles M."/>
            <person name="MacKenzie S."/>
            <person name="Amaro C."/>
        </authorList>
    </citation>
    <scope>NUCLEOTIDE SEQUENCE</scope>
</reference>
<accession>A0A0E9SAF9</accession>
<name>A0A0E9SAF9_ANGAN</name>
<reference evidence="1" key="1">
    <citation type="submission" date="2014-11" db="EMBL/GenBank/DDBJ databases">
        <authorList>
            <person name="Amaro Gonzalez C."/>
        </authorList>
    </citation>
    <scope>NUCLEOTIDE SEQUENCE</scope>
</reference>
<evidence type="ECO:0000313" key="1">
    <source>
        <dbReference type="EMBL" id="JAH37503.1"/>
    </source>
</evidence>
<protein>
    <submittedName>
        <fullName evidence="1">Uncharacterized protein</fullName>
    </submittedName>
</protein>
<dbReference type="AlphaFoldDB" id="A0A0E9SAF9"/>
<dbReference type="EMBL" id="GBXM01079112">
    <property type="protein sequence ID" value="JAH29465.1"/>
    <property type="molecule type" value="Transcribed_RNA"/>
</dbReference>